<comment type="caution">
    <text evidence="3">The sequence shown here is derived from an EMBL/GenBank/DDBJ whole genome shotgun (WGS) entry which is preliminary data.</text>
</comment>
<evidence type="ECO:0000313" key="3">
    <source>
        <dbReference type="EMBL" id="KAJ8355810.1"/>
    </source>
</evidence>
<dbReference type="AlphaFoldDB" id="A0A9Q1IWZ2"/>
<dbReference type="Proteomes" id="UP001152622">
    <property type="component" value="Chromosome 6"/>
</dbReference>
<keyword evidence="2" id="KW-0812">Transmembrane</keyword>
<organism evidence="3 4">
    <name type="scientific">Synaphobranchus kaupii</name>
    <name type="common">Kaup's arrowtooth eel</name>
    <dbReference type="NCBI Taxonomy" id="118154"/>
    <lineage>
        <taxon>Eukaryota</taxon>
        <taxon>Metazoa</taxon>
        <taxon>Chordata</taxon>
        <taxon>Craniata</taxon>
        <taxon>Vertebrata</taxon>
        <taxon>Euteleostomi</taxon>
        <taxon>Actinopterygii</taxon>
        <taxon>Neopterygii</taxon>
        <taxon>Teleostei</taxon>
        <taxon>Anguilliformes</taxon>
        <taxon>Synaphobranchidae</taxon>
        <taxon>Synaphobranchus</taxon>
    </lineage>
</organism>
<evidence type="ECO:0000256" key="2">
    <source>
        <dbReference type="SAM" id="Phobius"/>
    </source>
</evidence>
<sequence length="158" mass="17072">MYSSLLVSRHTPRPARPLPPSEDGSIEMPSPSLPGGAGSYSTDSAPTPPPTPRLPSTSWLRMGFEVLTSWIYCFSCLVWLFEVNNVFFELQRIKALFMSGVSCQSEIGSSMTQENGGCGLSLGHCWNAPVATFHYQLLRIHCDVAVLSGSSANPTTCG</sequence>
<keyword evidence="2" id="KW-0472">Membrane</keyword>
<accession>A0A9Q1IWZ2</accession>
<feature type="transmembrane region" description="Helical" evidence="2">
    <location>
        <begin position="69"/>
        <end position="88"/>
    </location>
</feature>
<evidence type="ECO:0000313" key="4">
    <source>
        <dbReference type="Proteomes" id="UP001152622"/>
    </source>
</evidence>
<evidence type="ECO:0000256" key="1">
    <source>
        <dbReference type="SAM" id="MobiDB-lite"/>
    </source>
</evidence>
<name>A0A9Q1IWZ2_SYNKA</name>
<protein>
    <submittedName>
        <fullName evidence="3">Uncharacterized protein</fullName>
    </submittedName>
</protein>
<reference evidence="3" key="1">
    <citation type="journal article" date="2023" name="Science">
        <title>Genome structures resolve the early diversification of teleost fishes.</title>
        <authorList>
            <person name="Parey E."/>
            <person name="Louis A."/>
            <person name="Montfort J."/>
            <person name="Bouchez O."/>
            <person name="Roques C."/>
            <person name="Iampietro C."/>
            <person name="Lluch J."/>
            <person name="Castinel A."/>
            <person name="Donnadieu C."/>
            <person name="Desvignes T."/>
            <person name="Floi Bucao C."/>
            <person name="Jouanno E."/>
            <person name="Wen M."/>
            <person name="Mejri S."/>
            <person name="Dirks R."/>
            <person name="Jansen H."/>
            <person name="Henkel C."/>
            <person name="Chen W.J."/>
            <person name="Zahm M."/>
            <person name="Cabau C."/>
            <person name="Klopp C."/>
            <person name="Thompson A.W."/>
            <person name="Robinson-Rechavi M."/>
            <person name="Braasch I."/>
            <person name="Lecointre G."/>
            <person name="Bobe J."/>
            <person name="Postlethwait J.H."/>
            <person name="Berthelot C."/>
            <person name="Roest Crollius H."/>
            <person name="Guiguen Y."/>
        </authorList>
    </citation>
    <scope>NUCLEOTIDE SEQUENCE</scope>
    <source>
        <strain evidence="3">WJC10195</strain>
    </source>
</reference>
<feature type="region of interest" description="Disordered" evidence="1">
    <location>
        <begin position="1"/>
        <end position="52"/>
    </location>
</feature>
<keyword evidence="4" id="KW-1185">Reference proteome</keyword>
<proteinExistence type="predicted"/>
<keyword evidence="2" id="KW-1133">Transmembrane helix</keyword>
<gene>
    <name evidence="3" type="ORF">SKAU_G00186040</name>
</gene>
<dbReference type="EMBL" id="JAINUF010000006">
    <property type="protein sequence ID" value="KAJ8355810.1"/>
    <property type="molecule type" value="Genomic_DNA"/>
</dbReference>